<keyword evidence="2 6" id="KW-0689">Ribosomal protein</keyword>
<dbReference type="Proteomes" id="UP000593562">
    <property type="component" value="Unassembled WGS sequence"/>
</dbReference>
<dbReference type="InParanoid" id="A0A7J7E3K4"/>
<proteinExistence type="inferred from homology"/>
<dbReference type="GO" id="GO:1990904">
    <property type="term" value="C:ribonucleoprotein complex"/>
    <property type="evidence" value="ECO:0007669"/>
    <property type="project" value="UniProtKB-KW"/>
</dbReference>
<evidence type="ECO:0000313" key="7">
    <source>
        <dbReference type="Proteomes" id="UP000593562"/>
    </source>
</evidence>
<feature type="domain" description="Large ribosomal subunit protein uL11 N-terminal" evidence="5">
    <location>
        <begin position="17"/>
        <end position="46"/>
    </location>
</feature>
<dbReference type="Pfam" id="PF03946">
    <property type="entry name" value="Ribosomal_L11_N"/>
    <property type="match status" value="1"/>
</dbReference>
<evidence type="ECO:0000256" key="2">
    <source>
        <dbReference type="ARBA" id="ARBA00022980"/>
    </source>
</evidence>
<dbReference type="GO" id="GO:0005840">
    <property type="term" value="C:ribosome"/>
    <property type="evidence" value="ECO:0007669"/>
    <property type="project" value="UniProtKB-KW"/>
</dbReference>
<feature type="region of interest" description="Disordered" evidence="4">
    <location>
        <begin position="94"/>
        <end position="113"/>
    </location>
</feature>
<dbReference type="SUPFAM" id="SSF54747">
    <property type="entry name" value="Ribosomal L11/L12e N-terminal domain"/>
    <property type="match status" value="1"/>
</dbReference>
<comment type="similarity">
    <text evidence="1">Belongs to the universal ribosomal protein uL11 family.</text>
</comment>
<protein>
    <submittedName>
        <fullName evidence="6">54S ribosomal protein L19 mitochondrial</fullName>
    </submittedName>
</protein>
<dbReference type="InterPro" id="IPR036796">
    <property type="entry name" value="Ribosomal_uL11_N_sf"/>
</dbReference>
<organism evidence="6 7">
    <name type="scientific">Tripterygium wilfordii</name>
    <name type="common">Thunder God vine</name>
    <dbReference type="NCBI Taxonomy" id="458696"/>
    <lineage>
        <taxon>Eukaryota</taxon>
        <taxon>Viridiplantae</taxon>
        <taxon>Streptophyta</taxon>
        <taxon>Embryophyta</taxon>
        <taxon>Tracheophyta</taxon>
        <taxon>Spermatophyta</taxon>
        <taxon>Magnoliopsida</taxon>
        <taxon>eudicotyledons</taxon>
        <taxon>Gunneridae</taxon>
        <taxon>Pentapetalae</taxon>
        <taxon>rosids</taxon>
        <taxon>fabids</taxon>
        <taxon>Celastrales</taxon>
        <taxon>Celastraceae</taxon>
        <taxon>Tripterygium</taxon>
    </lineage>
</organism>
<reference evidence="6 7" key="1">
    <citation type="journal article" date="2020" name="Nat. Commun.">
        <title>Genome of Tripterygium wilfordii and identification of cytochrome P450 involved in triptolide biosynthesis.</title>
        <authorList>
            <person name="Tu L."/>
            <person name="Su P."/>
            <person name="Zhang Z."/>
            <person name="Gao L."/>
            <person name="Wang J."/>
            <person name="Hu T."/>
            <person name="Zhou J."/>
            <person name="Zhang Y."/>
            <person name="Zhao Y."/>
            <person name="Liu Y."/>
            <person name="Song Y."/>
            <person name="Tong Y."/>
            <person name="Lu Y."/>
            <person name="Yang J."/>
            <person name="Xu C."/>
            <person name="Jia M."/>
            <person name="Peters R.J."/>
            <person name="Huang L."/>
            <person name="Gao W."/>
        </authorList>
    </citation>
    <scope>NUCLEOTIDE SEQUENCE [LARGE SCALE GENOMIC DNA]</scope>
    <source>
        <strain evidence="7">cv. XIE 37</strain>
        <tissue evidence="6">Leaf</tissue>
    </source>
</reference>
<evidence type="ECO:0000256" key="1">
    <source>
        <dbReference type="ARBA" id="ARBA00010537"/>
    </source>
</evidence>
<evidence type="ECO:0000256" key="4">
    <source>
        <dbReference type="SAM" id="MobiDB-lite"/>
    </source>
</evidence>
<dbReference type="Gene3D" id="3.30.1550.10">
    <property type="entry name" value="Ribosomal protein L11/L12, N-terminal domain"/>
    <property type="match status" value="1"/>
</dbReference>
<dbReference type="EMBL" id="JAAARO010000001">
    <property type="protein sequence ID" value="KAF5753109.1"/>
    <property type="molecule type" value="Genomic_DNA"/>
</dbReference>
<evidence type="ECO:0000313" key="6">
    <source>
        <dbReference type="EMBL" id="KAF5753109.1"/>
    </source>
</evidence>
<sequence>MSTLKEILTRRAVAATIRLTVPAEAARPAPPLGPSLGQYRLNLMAFSFLQGLQREGPEVQTGFSNGRHNHGLQGQHLRVHRQVCLRHLVPQKGFRSRVREQPPPPSRSSTSTRLPRLSSLIRIVSTCPWSPFVSQLRGRLILW</sequence>
<keyword evidence="3" id="KW-0687">Ribonucleoprotein</keyword>
<gene>
    <name evidence="6" type="ORF">HS088_TW01G01028</name>
</gene>
<comment type="caution">
    <text evidence="6">The sequence shown here is derived from an EMBL/GenBank/DDBJ whole genome shotgun (WGS) entry which is preliminary data.</text>
</comment>
<name>A0A7J7E3K4_TRIWF</name>
<accession>A0A7J7E3K4</accession>
<dbReference type="AlphaFoldDB" id="A0A7J7E3K4"/>
<evidence type="ECO:0000259" key="5">
    <source>
        <dbReference type="Pfam" id="PF03946"/>
    </source>
</evidence>
<dbReference type="InterPro" id="IPR020784">
    <property type="entry name" value="Ribosomal_uL11_N"/>
</dbReference>
<keyword evidence="7" id="KW-1185">Reference proteome</keyword>
<evidence type="ECO:0000256" key="3">
    <source>
        <dbReference type="ARBA" id="ARBA00023274"/>
    </source>
</evidence>